<gene>
    <name evidence="3" type="ORF">DM01DRAFT_1403665</name>
</gene>
<dbReference type="Proteomes" id="UP000242146">
    <property type="component" value="Unassembled WGS sequence"/>
</dbReference>
<organism evidence="3 4">
    <name type="scientific">Hesseltinella vesiculosa</name>
    <dbReference type="NCBI Taxonomy" id="101127"/>
    <lineage>
        <taxon>Eukaryota</taxon>
        <taxon>Fungi</taxon>
        <taxon>Fungi incertae sedis</taxon>
        <taxon>Mucoromycota</taxon>
        <taxon>Mucoromycotina</taxon>
        <taxon>Mucoromycetes</taxon>
        <taxon>Mucorales</taxon>
        <taxon>Cunninghamellaceae</taxon>
        <taxon>Hesseltinella</taxon>
    </lineage>
</organism>
<comment type="caution">
    <text evidence="3">The sequence shown here is derived from an EMBL/GenBank/DDBJ whole genome shotgun (WGS) entry which is preliminary data.</text>
</comment>
<keyword evidence="4" id="KW-1185">Reference proteome</keyword>
<dbReference type="EMBL" id="MCGT01000002">
    <property type="protein sequence ID" value="ORX61932.1"/>
    <property type="molecule type" value="Genomic_DNA"/>
</dbReference>
<name>A0A1X2GV71_9FUNG</name>
<feature type="repeat" description="RCC1" evidence="2">
    <location>
        <begin position="235"/>
        <end position="292"/>
    </location>
</feature>
<accession>A0A1X2GV71</accession>
<dbReference type="PANTHER" id="PTHR22872">
    <property type="entry name" value="BTK-BINDING PROTEIN-RELATED"/>
    <property type="match status" value="1"/>
</dbReference>
<dbReference type="InterPro" id="IPR000408">
    <property type="entry name" value="Reg_chr_condens"/>
</dbReference>
<evidence type="ECO:0000313" key="4">
    <source>
        <dbReference type="Proteomes" id="UP000242146"/>
    </source>
</evidence>
<dbReference type="STRING" id="101127.A0A1X2GV71"/>
<evidence type="ECO:0000256" key="1">
    <source>
        <dbReference type="ARBA" id="ARBA00022737"/>
    </source>
</evidence>
<dbReference type="InterPro" id="IPR051625">
    <property type="entry name" value="Signaling_Regulatory_Domain"/>
</dbReference>
<keyword evidence="1" id="KW-0677">Repeat</keyword>
<dbReference type="OrthoDB" id="5370059at2759"/>
<evidence type="ECO:0000256" key="2">
    <source>
        <dbReference type="PROSITE-ProRule" id="PRU00235"/>
    </source>
</evidence>
<dbReference type="AlphaFoldDB" id="A0A1X2GV71"/>
<evidence type="ECO:0000313" key="3">
    <source>
        <dbReference type="EMBL" id="ORX61932.1"/>
    </source>
</evidence>
<dbReference type="Pfam" id="PF00415">
    <property type="entry name" value="RCC1"/>
    <property type="match status" value="2"/>
</dbReference>
<proteinExistence type="predicted"/>
<protein>
    <submittedName>
        <fullName evidence="3">RCC1/BLIP-II protein</fullName>
    </submittedName>
</protein>
<sequence>MVDIHTFGFNAFHQLSVQDSAPKVYNDTLQQKTILFATWESTFYLDSNHQLQIQGFTTDQIRAIVTTWNRNGRVAQVFGTMDVGLGMIDHLGQCWWVHLAESPLYGLHLKLAVDIRQAGLCQGMGCLFLLSCSGDVYRCDLVDTDRLVQLDLPTVCHLAVSSTHALFATKGPSPVYAIGSNRLGQLGLPVGEVQEVNEQPAAVDFFDGLLMGDDLDDDTVLVACGPFHSAVILQLDVYTFGWNDRGRLGWSSQEEADTVQLATFADNQDGDHQIEAVQVQCGFHHTVVLDSKANVWTSGSNDYYQLARRDVESRLEQDGQPFLRCPWRGKRILTGPWSTYIME</sequence>
<feature type="repeat" description="RCC1" evidence="2">
    <location>
        <begin position="173"/>
        <end position="235"/>
    </location>
</feature>
<reference evidence="3 4" key="1">
    <citation type="submission" date="2016-07" db="EMBL/GenBank/DDBJ databases">
        <title>Pervasive Adenine N6-methylation of Active Genes in Fungi.</title>
        <authorList>
            <consortium name="DOE Joint Genome Institute"/>
            <person name="Mondo S.J."/>
            <person name="Dannebaum R.O."/>
            <person name="Kuo R.C."/>
            <person name="Labutti K."/>
            <person name="Haridas S."/>
            <person name="Kuo A."/>
            <person name="Salamov A."/>
            <person name="Ahrendt S.R."/>
            <person name="Lipzen A."/>
            <person name="Sullivan W."/>
            <person name="Andreopoulos W.B."/>
            <person name="Clum A."/>
            <person name="Lindquist E."/>
            <person name="Daum C."/>
            <person name="Ramamoorthy G.K."/>
            <person name="Gryganskyi A."/>
            <person name="Culley D."/>
            <person name="Magnuson J.K."/>
            <person name="James T.Y."/>
            <person name="O'Malley M.A."/>
            <person name="Stajich J.E."/>
            <person name="Spatafora J.W."/>
            <person name="Visel A."/>
            <person name="Grigoriev I.V."/>
        </authorList>
    </citation>
    <scope>NUCLEOTIDE SEQUENCE [LARGE SCALE GENOMIC DNA]</scope>
    <source>
        <strain evidence="3 4">NRRL 3301</strain>
    </source>
</reference>
<dbReference type="InterPro" id="IPR009091">
    <property type="entry name" value="RCC1/BLIP-II"/>
</dbReference>
<dbReference type="PROSITE" id="PS50012">
    <property type="entry name" value="RCC1_3"/>
    <property type="match status" value="2"/>
</dbReference>
<dbReference type="SUPFAM" id="SSF50985">
    <property type="entry name" value="RCC1/BLIP-II"/>
    <property type="match status" value="1"/>
</dbReference>
<dbReference type="Gene3D" id="2.130.10.30">
    <property type="entry name" value="Regulator of chromosome condensation 1/beta-lactamase-inhibitor protein II"/>
    <property type="match status" value="1"/>
</dbReference>